<accession>A0A6G9XTU3</accession>
<organism evidence="1 2">
    <name type="scientific">Nocardia brasiliensis</name>
    <dbReference type="NCBI Taxonomy" id="37326"/>
    <lineage>
        <taxon>Bacteria</taxon>
        <taxon>Bacillati</taxon>
        <taxon>Actinomycetota</taxon>
        <taxon>Actinomycetes</taxon>
        <taxon>Mycobacteriales</taxon>
        <taxon>Nocardiaceae</taxon>
        <taxon>Nocardia</taxon>
    </lineage>
</organism>
<reference evidence="1 2" key="1">
    <citation type="journal article" date="2019" name="ACS Chem. Biol.">
        <title>Identification and Mobilization of a Cryptic Antibiotic Biosynthesis Gene Locus from a Human-Pathogenic Nocardia Isolate.</title>
        <authorList>
            <person name="Herisse M."/>
            <person name="Ishida K."/>
            <person name="Porter J.L."/>
            <person name="Howden B."/>
            <person name="Hertweck C."/>
            <person name="Stinear T.P."/>
            <person name="Pidot S.J."/>
        </authorList>
    </citation>
    <scope>NUCLEOTIDE SEQUENCE [LARGE SCALE GENOMIC DNA]</scope>
    <source>
        <strain evidence="1 2">AUSMDU00024985</strain>
    </source>
</reference>
<proteinExistence type="predicted"/>
<sequence length="303" mass="32164">MRMQLRTSHIGEGIVAGAGVRLNGVVVGRITDVDSTPGGTQLITLAVDRSQLFGLSDSVQVEYAPANLFGISEIVLRRRPGGAELHEGAVVDLTAAGRVNDVTMGSLLRLLSQNSLTVLTPQLTDMLTRLGTDLQAFAPLIEAMVGVSRAVADTQRYPASFLTEQYAAFLDGVANFGDGFVKLINEVYHIDVLRNDRARFDVGVGLVVDQLFPELSRLFGTADRYLGGYSDAVAVLLGQLARTVPDPDRSHAELSELIDRLDRTFGSTPDGPQVGVDILMRAVPGIAVPLLGGAIPTSVGGGR</sequence>
<dbReference type="AlphaFoldDB" id="A0A6G9XTU3"/>
<evidence type="ECO:0000313" key="2">
    <source>
        <dbReference type="Proteomes" id="UP000501705"/>
    </source>
</evidence>
<dbReference type="Proteomes" id="UP000501705">
    <property type="component" value="Chromosome"/>
</dbReference>
<gene>
    <name evidence="1" type="ORF">F5X71_20195</name>
</gene>
<protein>
    <submittedName>
        <fullName evidence="1">Mce family protein</fullName>
    </submittedName>
</protein>
<evidence type="ECO:0000313" key="1">
    <source>
        <dbReference type="EMBL" id="QIS04339.1"/>
    </source>
</evidence>
<dbReference type="EMBL" id="CP046171">
    <property type="protein sequence ID" value="QIS04339.1"/>
    <property type="molecule type" value="Genomic_DNA"/>
</dbReference>
<dbReference type="RefSeq" id="WP_167463459.1">
    <property type="nucleotide sequence ID" value="NZ_CP046171.1"/>
</dbReference>
<name>A0A6G9XTU3_NOCBR</name>